<dbReference type="Pfam" id="PF17862">
    <property type="entry name" value="AAA_lid_3"/>
    <property type="match status" value="1"/>
</dbReference>
<dbReference type="AlphaFoldDB" id="A0A8X6GHX0"/>
<accession>A0A8X6GHX0</accession>
<evidence type="ECO:0000313" key="2">
    <source>
        <dbReference type="EMBL" id="GFR04218.1"/>
    </source>
</evidence>
<evidence type="ECO:0000259" key="1">
    <source>
        <dbReference type="Pfam" id="PF17862"/>
    </source>
</evidence>
<sequence>MKNRAVCDGFDYKYLASKTESYTGAEIVNVCNEAAFQLITEDMECKSPVFTLQHMNNALKSIFPRTTNEMLNFYQKFHAKYGSRSFSNKGDN</sequence>
<dbReference type="InterPro" id="IPR041569">
    <property type="entry name" value="AAA_lid_3"/>
</dbReference>
<protein>
    <submittedName>
        <fullName evidence="2">Spermatogenesis-associated protein 5</fullName>
    </submittedName>
</protein>
<evidence type="ECO:0000313" key="3">
    <source>
        <dbReference type="Proteomes" id="UP000887116"/>
    </source>
</evidence>
<dbReference type="Gene3D" id="1.10.8.60">
    <property type="match status" value="1"/>
</dbReference>
<feature type="domain" description="AAA ATPase AAA+ lid" evidence="1">
    <location>
        <begin position="10"/>
        <end position="45"/>
    </location>
</feature>
<organism evidence="2 3">
    <name type="scientific">Trichonephila clavata</name>
    <name type="common">Joro spider</name>
    <name type="synonym">Nephila clavata</name>
    <dbReference type="NCBI Taxonomy" id="2740835"/>
    <lineage>
        <taxon>Eukaryota</taxon>
        <taxon>Metazoa</taxon>
        <taxon>Ecdysozoa</taxon>
        <taxon>Arthropoda</taxon>
        <taxon>Chelicerata</taxon>
        <taxon>Arachnida</taxon>
        <taxon>Araneae</taxon>
        <taxon>Araneomorphae</taxon>
        <taxon>Entelegynae</taxon>
        <taxon>Araneoidea</taxon>
        <taxon>Nephilidae</taxon>
        <taxon>Trichonephila</taxon>
    </lineage>
</organism>
<reference evidence="2" key="1">
    <citation type="submission" date="2020-07" db="EMBL/GenBank/DDBJ databases">
        <title>Multicomponent nature underlies the extraordinary mechanical properties of spider dragline silk.</title>
        <authorList>
            <person name="Kono N."/>
            <person name="Nakamura H."/>
            <person name="Mori M."/>
            <person name="Yoshida Y."/>
            <person name="Ohtoshi R."/>
            <person name="Malay A.D."/>
            <person name="Moran D.A.P."/>
            <person name="Tomita M."/>
            <person name="Numata K."/>
            <person name="Arakawa K."/>
        </authorList>
    </citation>
    <scope>NUCLEOTIDE SEQUENCE</scope>
</reference>
<dbReference type="OrthoDB" id="27435at2759"/>
<gene>
    <name evidence="2" type="primary">SPATA5</name>
    <name evidence="2" type="ORF">TNCT_274201</name>
</gene>
<name>A0A8X6GHX0_TRICU</name>
<dbReference type="Proteomes" id="UP000887116">
    <property type="component" value="Unassembled WGS sequence"/>
</dbReference>
<dbReference type="EMBL" id="BMAO01015776">
    <property type="protein sequence ID" value="GFR04218.1"/>
    <property type="molecule type" value="Genomic_DNA"/>
</dbReference>
<proteinExistence type="predicted"/>
<comment type="caution">
    <text evidence="2">The sequence shown here is derived from an EMBL/GenBank/DDBJ whole genome shotgun (WGS) entry which is preliminary data.</text>
</comment>
<keyword evidence="3" id="KW-1185">Reference proteome</keyword>